<dbReference type="Proteomes" id="UP000623608">
    <property type="component" value="Unassembled WGS sequence"/>
</dbReference>
<sequence length="436" mass="48509">MPSTEPLTSRPIAAAHDRPRRPRVYVSSAALDLAPARARVVEVIRSSGYEAVSMETYGADSRPPIERCLADVGTCEVYVGIVAWRYGSTPPGSAKSFTHLEYDEAVRLRKQVLLFHLDEQASWPTVHVDRSQGEVRRLRKIQARDHIVDHFADVDQLGGGVRRALHRLFGESTAPVPNLLPFIANRHAQRDELARAARGERLELSPSVVVVHGAAEQSHHKFAEFMQEQLLGRFLRAAGPVHMFGIPLRAAELDQPDVITRRIAGSCSLDVDADVDTLARRLHELGSLTMLRFPVEVEMRRGRPDVTQVDQLIRYFEVWPHRRPLRVLPVISAQYRLPSGWAAHLPWSGSAADRLAAAIGEVAGAAVVLPQLGNVEMVEVEVWAELPEVRRLLGGTDPLPTIRKIFQEYEQSTRERGMPMEKLAAKLGELLRSGAA</sequence>
<dbReference type="EMBL" id="BOMY01000022">
    <property type="protein sequence ID" value="GIF20387.1"/>
    <property type="molecule type" value="Genomic_DNA"/>
</dbReference>
<dbReference type="InterPro" id="IPR025139">
    <property type="entry name" value="DUF4062"/>
</dbReference>
<proteinExistence type="predicted"/>
<dbReference type="AlphaFoldDB" id="A0A919NM71"/>
<accession>A0A919NM71</accession>
<evidence type="ECO:0000313" key="2">
    <source>
        <dbReference type="EMBL" id="GIF20387.1"/>
    </source>
</evidence>
<keyword evidence="3" id="KW-1185">Reference proteome</keyword>
<evidence type="ECO:0000313" key="3">
    <source>
        <dbReference type="Proteomes" id="UP000623608"/>
    </source>
</evidence>
<evidence type="ECO:0000259" key="1">
    <source>
        <dbReference type="Pfam" id="PF13271"/>
    </source>
</evidence>
<feature type="domain" description="DUF4062" evidence="1">
    <location>
        <begin position="23"/>
        <end position="105"/>
    </location>
</feature>
<comment type="caution">
    <text evidence="2">The sequence shown here is derived from an EMBL/GenBank/DDBJ whole genome shotgun (WGS) entry which is preliminary data.</text>
</comment>
<dbReference type="Pfam" id="PF13271">
    <property type="entry name" value="DUF4062"/>
    <property type="match status" value="1"/>
</dbReference>
<dbReference type="RefSeq" id="WP_203805989.1">
    <property type="nucleotide sequence ID" value="NZ_BOMY01000022.1"/>
</dbReference>
<reference evidence="2" key="1">
    <citation type="submission" date="2021-01" db="EMBL/GenBank/DDBJ databases">
        <title>Whole genome shotgun sequence of Actinoplanes tereljensis NBRC 105297.</title>
        <authorList>
            <person name="Komaki H."/>
            <person name="Tamura T."/>
        </authorList>
    </citation>
    <scope>NUCLEOTIDE SEQUENCE</scope>
    <source>
        <strain evidence="2">NBRC 105297</strain>
    </source>
</reference>
<gene>
    <name evidence="2" type="ORF">Ate02nite_31170</name>
</gene>
<protein>
    <recommendedName>
        <fullName evidence="1">DUF4062 domain-containing protein</fullName>
    </recommendedName>
</protein>
<organism evidence="2 3">
    <name type="scientific">Paractinoplanes tereljensis</name>
    <dbReference type="NCBI Taxonomy" id="571912"/>
    <lineage>
        <taxon>Bacteria</taxon>
        <taxon>Bacillati</taxon>
        <taxon>Actinomycetota</taxon>
        <taxon>Actinomycetes</taxon>
        <taxon>Micromonosporales</taxon>
        <taxon>Micromonosporaceae</taxon>
        <taxon>Paractinoplanes</taxon>
    </lineage>
</organism>
<name>A0A919NM71_9ACTN</name>